<evidence type="ECO:0000256" key="1">
    <source>
        <dbReference type="SAM" id="MobiDB-lite"/>
    </source>
</evidence>
<name>A0AAV2HJ08_LYMST</name>
<feature type="non-terminal residue" evidence="2">
    <location>
        <position position="1"/>
    </location>
</feature>
<feature type="compositionally biased region" description="Basic and acidic residues" evidence="1">
    <location>
        <begin position="67"/>
        <end position="78"/>
    </location>
</feature>
<organism evidence="2 3">
    <name type="scientific">Lymnaea stagnalis</name>
    <name type="common">Great pond snail</name>
    <name type="synonym">Helix stagnalis</name>
    <dbReference type="NCBI Taxonomy" id="6523"/>
    <lineage>
        <taxon>Eukaryota</taxon>
        <taxon>Metazoa</taxon>
        <taxon>Spiralia</taxon>
        <taxon>Lophotrochozoa</taxon>
        <taxon>Mollusca</taxon>
        <taxon>Gastropoda</taxon>
        <taxon>Heterobranchia</taxon>
        <taxon>Euthyneura</taxon>
        <taxon>Panpulmonata</taxon>
        <taxon>Hygrophila</taxon>
        <taxon>Lymnaeoidea</taxon>
        <taxon>Lymnaeidae</taxon>
        <taxon>Lymnaea</taxon>
    </lineage>
</organism>
<feature type="region of interest" description="Disordered" evidence="1">
    <location>
        <begin position="67"/>
        <end position="105"/>
    </location>
</feature>
<feature type="compositionally biased region" description="Acidic residues" evidence="1">
    <location>
        <begin position="79"/>
        <end position="90"/>
    </location>
</feature>
<dbReference type="EMBL" id="CAXITT010000159">
    <property type="protein sequence ID" value="CAL1534019.1"/>
    <property type="molecule type" value="Genomic_DNA"/>
</dbReference>
<evidence type="ECO:0000313" key="3">
    <source>
        <dbReference type="Proteomes" id="UP001497497"/>
    </source>
</evidence>
<dbReference type="AlphaFoldDB" id="A0AAV2HJ08"/>
<comment type="caution">
    <text evidence="2">The sequence shown here is derived from an EMBL/GenBank/DDBJ whole genome shotgun (WGS) entry which is preliminary data.</text>
</comment>
<evidence type="ECO:0000313" key="2">
    <source>
        <dbReference type="EMBL" id="CAL1534019.1"/>
    </source>
</evidence>
<dbReference type="Proteomes" id="UP001497497">
    <property type="component" value="Unassembled WGS sequence"/>
</dbReference>
<sequence>LNFSKSEEEKNLRTPVRDSALAFPLETNFSGISVDQPNTSPNDSQPSTLNSVKLSGKLTPVLSLEKLINDKGSHHQKDEFEDENEDEDEYPGNNAVNTSVEQFWK</sequence>
<accession>A0AAV2HJ08</accession>
<feature type="compositionally biased region" description="Polar residues" evidence="1">
    <location>
        <begin position="94"/>
        <end position="105"/>
    </location>
</feature>
<reference evidence="2 3" key="1">
    <citation type="submission" date="2024-04" db="EMBL/GenBank/DDBJ databases">
        <authorList>
            <consortium name="Genoscope - CEA"/>
            <person name="William W."/>
        </authorList>
    </citation>
    <scope>NUCLEOTIDE SEQUENCE [LARGE SCALE GENOMIC DNA]</scope>
</reference>
<gene>
    <name evidence="2" type="ORF">GSLYS_00007979001</name>
</gene>
<feature type="region of interest" description="Disordered" evidence="1">
    <location>
        <begin position="30"/>
        <end position="51"/>
    </location>
</feature>
<keyword evidence="3" id="KW-1185">Reference proteome</keyword>
<proteinExistence type="predicted"/>
<feature type="non-terminal residue" evidence="2">
    <location>
        <position position="105"/>
    </location>
</feature>
<protein>
    <submittedName>
        <fullName evidence="2">Uncharacterized protein</fullName>
    </submittedName>
</protein>